<keyword evidence="11" id="KW-1185">Reference proteome</keyword>
<dbReference type="AlphaFoldDB" id="A0A0C2VQS1"/>
<evidence type="ECO:0000256" key="3">
    <source>
        <dbReference type="ARBA" id="ARBA00022741"/>
    </source>
</evidence>
<reference evidence="10 11" key="1">
    <citation type="submission" date="2015-01" db="EMBL/GenBank/DDBJ databases">
        <title>Genome sequence of Jeotgalibacillus alimentarius.</title>
        <authorList>
            <person name="Goh K.M."/>
            <person name="Chan K.-G."/>
            <person name="Yaakop A.S."/>
            <person name="Ee R."/>
            <person name="Gan H.M."/>
            <person name="Chan C.S."/>
        </authorList>
    </citation>
    <scope>NUCLEOTIDE SEQUENCE [LARGE SCALE GENOMIC DNA]</scope>
    <source>
        <strain evidence="10 11">YKJ-13</strain>
    </source>
</reference>
<feature type="transmembrane region" description="Helical" evidence="7">
    <location>
        <begin position="133"/>
        <end position="154"/>
    </location>
</feature>
<dbReference type="OrthoDB" id="9802264at2"/>
<dbReference type="GO" id="GO:0034775">
    <property type="term" value="P:glutathione transmembrane transport"/>
    <property type="evidence" value="ECO:0007669"/>
    <property type="project" value="InterPro"/>
</dbReference>
<dbReference type="PROSITE" id="PS50929">
    <property type="entry name" value="ABC_TM1F"/>
    <property type="match status" value="1"/>
</dbReference>
<proteinExistence type="predicted"/>
<comment type="subcellular location">
    <subcellularLocation>
        <location evidence="1">Cell membrane</location>
        <topology evidence="1">Multi-pass membrane protein</topology>
    </subcellularLocation>
</comment>
<feature type="transmembrane region" description="Helical" evidence="7">
    <location>
        <begin position="18"/>
        <end position="42"/>
    </location>
</feature>
<keyword evidence="4" id="KW-0067">ATP-binding</keyword>
<dbReference type="SMART" id="SM00382">
    <property type="entry name" value="AAA"/>
    <property type="match status" value="1"/>
</dbReference>
<protein>
    <recommendedName>
        <fullName evidence="12">ABC transporter ATP-binding protein</fullName>
    </recommendedName>
</protein>
<dbReference type="InterPro" id="IPR017871">
    <property type="entry name" value="ABC_transporter-like_CS"/>
</dbReference>
<evidence type="ECO:0000256" key="4">
    <source>
        <dbReference type="ARBA" id="ARBA00022840"/>
    </source>
</evidence>
<dbReference type="NCBIfam" id="TIGR02868">
    <property type="entry name" value="CydC"/>
    <property type="match status" value="1"/>
</dbReference>
<dbReference type="InterPro" id="IPR003593">
    <property type="entry name" value="AAA+_ATPase"/>
</dbReference>
<evidence type="ECO:0008006" key="12">
    <source>
        <dbReference type="Google" id="ProtNLM"/>
    </source>
</evidence>
<feature type="transmembrane region" description="Helical" evidence="7">
    <location>
        <begin position="160"/>
        <end position="179"/>
    </location>
</feature>
<comment type="caution">
    <text evidence="10">The sequence shown here is derived from an EMBL/GenBank/DDBJ whole genome shotgun (WGS) entry which is preliminary data.</text>
</comment>
<dbReference type="InterPro" id="IPR011527">
    <property type="entry name" value="ABC1_TM_dom"/>
</dbReference>
<dbReference type="Gene3D" id="1.20.1560.10">
    <property type="entry name" value="ABC transporter type 1, transmembrane domain"/>
    <property type="match status" value="1"/>
</dbReference>
<feature type="transmembrane region" description="Helical" evidence="7">
    <location>
        <begin position="48"/>
        <end position="68"/>
    </location>
</feature>
<dbReference type="CDD" id="cd18585">
    <property type="entry name" value="ABC_6TM_CydC"/>
    <property type="match status" value="1"/>
</dbReference>
<evidence type="ECO:0000313" key="11">
    <source>
        <dbReference type="Proteomes" id="UP000031950"/>
    </source>
</evidence>
<evidence type="ECO:0000313" key="10">
    <source>
        <dbReference type="EMBL" id="KIL51277.1"/>
    </source>
</evidence>
<keyword evidence="5 7" id="KW-1133">Transmembrane helix</keyword>
<dbReference type="PROSITE" id="PS50893">
    <property type="entry name" value="ABC_TRANSPORTER_2"/>
    <property type="match status" value="1"/>
</dbReference>
<dbReference type="PROSITE" id="PS00211">
    <property type="entry name" value="ABC_TRANSPORTER_1"/>
    <property type="match status" value="1"/>
</dbReference>
<dbReference type="InterPro" id="IPR003439">
    <property type="entry name" value="ABC_transporter-like_ATP-bd"/>
</dbReference>
<dbReference type="InterPro" id="IPR036640">
    <property type="entry name" value="ABC1_TM_sf"/>
</dbReference>
<evidence type="ECO:0000256" key="5">
    <source>
        <dbReference type="ARBA" id="ARBA00022989"/>
    </source>
</evidence>
<evidence type="ECO:0000256" key="6">
    <source>
        <dbReference type="ARBA" id="ARBA00023136"/>
    </source>
</evidence>
<feature type="domain" description="ABC transporter" evidence="8">
    <location>
        <begin position="335"/>
        <end position="564"/>
    </location>
</feature>
<evidence type="ECO:0000256" key="1">
    <source>
        <dbReference type="ARBA" id="ARBA00004651"/>
    </source>
</evidence>
<dbReference type="SUPFAM" id="SSF52540">
    <property type="entry name" value="P-loop containing nucleoside triphosphate hydrolases"/>
    <property type="match status" value="1"/>
</dbReference>
<dbReference type="InterPro" id="IPR014223">
    <property type="entry name" value="ABC_CydC/D"/>
</dbReference>
<dbReference type="PANTHER" id="PTHR43394">
    <property type="entry name" value="ATP-DEPENDENT PERMEASE MDL1, MITOCHONDRIAL"/>
    <property type="match status" value="1"/>
</dbReference>
<dbReference type="GO" id="GO:0016887">
    <property type="term" value="F:ATP hydrolysis activity"/>
    <property type="evidence" value="ECO:0007669"/>
    <property type="project" value="InterPro"/>
</dbReference>
<dbReference type="CDD" id="cd03228">
    <property type="entry name" value="ABCC_MRP_Like"/>
    <property type="match status" value="1"/>
</dbReference>
<keyword evidence="6 7" id="KW-0472">Membrane</keyword>
<dbReference type="Pfam" id="PF00005">
    <property type="entry name" value="ABC_tran"/>
    <property type="match status" value="1"/>
</dbReference>
<feature type="domain" description="ABC transmembrane type-1" evidence="9">
    <location>
        <begin position="21"/>
        <end position="288"/>
    </location>
</feature>
<dbReference type="Proteomes" id="UP000031950">
    <property type="component" value="Unassembled WGS sequence"/>
</dbReference>
<dbReference type="GO" id="GO:0045454">
    <property type="term" value="P:cell redox homeostasis"/>
    <property type="evidence" value="ECO:0007669"/>
    <property type="project" value="InterPro"/>
</dbReference>
<dbReference type="PANTHER" id="PTHR43394:SF1">
    <property type="entry name" value="ATP-BINDING CASSETTE SUB-FAMILY B MEMBER 10, MITOCHONDRIAL"/>
    <property type="match status" value="1"/>
</dbReference>
<dbReference type="GO" id="GO:0005524">
    <property type="term" value="F:ATP binding"/>
    <property type="evidence" value="ECO:0007669"/>
    <property type="project" value="UniProtKB-KW"/>
</dbReference>
<dbReference type="STRING" id="135826.KP77_07890"/>
<dbReference type="PATRIC" id="fig|135826.4.peg.783"/>
<accession>A0A0C2VQS1</accession>
<feature type="transmembrane region" description="Helical" evidence="7">
    <location>
        <begin position="249"/>
        <end position="267"/>
    </location>
</feature>
<evidence type="ECO:0000256" key="2">
    <source>
        <dbReference type="ARBA" id="ARBA00022692"/>
    </source>
</evidence>
<dbReference type="GO" id="GO:0005886">
    <property type="term" value="C:plasma membrane"/>
    <property type="evidence" value="ECO:0007669"/>
    <property type="project" value="UniProtKB-SubCell"/>
</dbReference>
<keyword evidence="3" id="KW-0547">Nucleotide-binding</keyword>
<evidence type="ECO:0000259" key="8">
    <source>
        <dbReference type="PROSITE" id="PS50893"/>
    </source>
</evidence>
<evidence type="ECO:0000256" key="7">
    <source>
        <dbReference type="SAM" id="Phobius"/>
    </source>
</evidence>
<dbReference type="Gene3D" id="3.40.50.300">
    <property type="entry name" value="P-loop containing nucleotide triphosphate hydrolases"/>
    <property type="match status" value="1"/>
</dbReference>
<dbReference type="RefSeq" id="WP_041121445.1">
    <property type="nucleotide sequence ID" value="NZ_JXRQ01000015.1"/>
</dbReference>
<dbReference type="InterPro" id="IPR039421">
    <property type="entry name" value="Type_1_exporter"/>
</dbReference>
<dbReference type="SUPFAM" id="SSF90123">
    <property type="entry name" value="ABC transporter transmembrane region"/>
    <property type="match status" value="1"/>
</dbReference>
<dbReference type="EMBL" id="JXRQ01000015">
    <property type="protein sequence ID" value="KIL51277.1"/>
    <property type="molecule type" value="Genomic_DNA"/>
</dbReference>
<dbReference type="Pfam" id="PF00664">
    <property type="entry name" value="ABC_membrane"/>
    <property type="match status" value="1"/>
</dbReference>
<name>A0A0C2VQS1_9BACL</name>
<evidence type="ECO:0000259" key="9">
    <source>
        <dbReference type="PROSITE" id="PS50929"/>
    </source>
</evidence>
<keyword evidence="2 7" id="KW-0812">Transmembrane</keyword>
<dbReference type="GO" id="GO:0015421">
    <property type="term" value="F:ABC-type oligopeptide transporter activity"/>
    <property type="evidence" value="ECO:0007669"/>
    <property type="project" value="TreeGrafter"/>
</dbReference>
<sequence>MNELGIVLRQIAAEKKNVWYSVLFGYIGGVTAAGLFAASGYLISKAALLPPVYTLTLLIAFIKVFGLVKAGSKYGERMVSHRATFNILAGIRVRFFEKLEPLAPGIFQKFRSGDLLARITGDVESLQNFFLRVYYPPLVLILVFLSSMIFTAFYSFWFPLIFAAGLLLTGLVIPAAFALRRQKIEEQVRESRAALSTYTAEVLYGFRDLKIYQQLESKEASLHQSAADYIANQERSSSQGMFNQSVNQAAGLLISWGVLAAGVYLVGEGQLDGVFLAMLVMLSLSVFENAAPMAVLPPHLEDSRKASSRLNEVTDMKPVKAEEPYESLSDEAPAIRFDTVSYTHEGEERPAVKEASFYIPAGSKTAIVGASGSGKSTIFQLLLGVLRTSEGDISLQNKTIRHIESEDIWEKSNVVMQENHFFFGTIRDNLQIAREGLTDEEMLWMLEKVSLTKFSLDDPVLEKGENLSGGERQRLAISRALLRKRSLWLLDEPLSSIDNVTSAEIMRYFEERTEDATVCLISHQLSGLEKMDQILVMDDGQVAEQGTYDELMTARGMFYEMKQIEQEILV</sequence>
<gene>
    <name evidence="10" type="ORF">KP77_07890</name>
</gene>
<dbReference type="InterPro" id="IPR027417">
    <property type="entry name" value="P-loop_NTPase"/>
</dbReference>
<organism evidence="10 11">
    <name type="scientific">Jeotgalibacillus alimentarius</name>
    <dbReference type="NCBI Taxonomy" id="135826"/>
    <lineage>
        <taxon>Bacteria</taxon>
        <taxon>Bacillati</taxon>
        <taxon>Bacillota</taxon>
        <taxon>Bacilli</taxon>
        <taxon>Bacillales</taxon>
        <taxon>Caryophanaceae</taxon>
        <taxon>Jeotgalibacillus</taxon>
    </lineage>
</organism>